<dbReference type="Pfam" id="PF07103">
    <property type="entry name" value="DUF1365"/>
    <property type="match status" value="1"/>
</dbReference>
<evidence type="ECO:0000313" key="2">
    <source>
        <dbReference type="EMBL" id="QGA64101.1"/>
    </source>
</evidence>
<gene>
    <name evidence="2" type="ORF">GFB47_00865</name>
</gene>
<organism evidence="2 3">
    <name type="scientific">Vibrio algicola</name>
    <dbReference type="NCBI Taxonomy" id="2662262"/>
    <lineage>
        <taxon>Bacteria</taxon>
        <taxon>Pseudomonadati</taxon>
        <taxon>Pseudomonadota</taxon>
        <taxon>Gammaproteobacteria</taxon>
        <taxon>Vibrionales</taxon>
        <taxon>Vibrionaceae</taxon>
        <taxon>Vibrio</taxon>
    </lineage>
</organism>
<dbReference type="InterPro" id="IPR010775">
    <property type="entry name" value="DUF1365"/>
</dbReference>
<dbReference type="AlphaFoldDB" id="A0A5Q0TBS6"/>
<dbReference type="PANTHER" id="PTHR33973">
    <property type="entry name" value="OS07G0153300 PROTEIN"/>
    <property type="match status" value="1"/>
</dbReference>
<evidence type="ECO:0000256" key="1">
    <source>
        <dbReference type="SAM" id="MobiDB-lite"/>
    </source>
</evidence>
<evidence type="ECO:0000313" key="3">
    <source>
        <dbReference type="Proteomes" id="UP000348942"/>
    </source>
</evidence>
<dbReference type="RefSeq" id="WP_153445792.1">
    <property type="nucleotide sequence ID" value="NZ_CP045699.1"/>
</dbReference>
<dbReference type="EMBL" id="CP045699">
    <property type="protein sequence ID" value="QGA64101.1"/>
    <property type="molecule type" value="Genomic_DNA"/>
</dbReference>
<keyword evidence="3" id="KW-1185">Reference proteome</keyword>
<feature type="region of interest" description="Disordered" evidence="1">
    <location>
        <begin position="1"/>
        <end position="22"/>
    </location>
</feature>
<sequence>MITQSNKPTHKPSGQPVSPAISHVSDHSGIYVGSVRHRRFGGIPHQFSYQLYMLGIDLDELHHLTQKSRLFGTKWFNPIRFCEQDYLKQDETQENDKNNRLKNDPDSLKQRIGLKLQSLGADWNSNNRVLMLAQCRCLGLYFSPVNFYFCYDQDQQCQWMLAEVSNTPWKERHYYLVDPNAPTVTKKAFHVSPFMTLNMDYHWRVSAPDSHALVHIENHKFNANKQDHNGLEQDKKDKVFDATLALKKRTFDTRQLAKTVTSTPSITLKIVVGIYWQALKLLVKRVPFVAHPHAK</sequence>
<protein>
    <submittedName>
        <fullName evidence="2">DUF1365 family protein</fullName>
    </submittedName>
</protein>
<proteinExistence type="predicted"/>
<reference evidence="2 3" key="1">
    <citation type="submission" date="2019-10" db="EMBL/GenBank/DDBJ databases">
        <title>Vibrio sp. nov., isolated from Coralline algae surface.</title>
        <authorList>
            <person name="Geng Y."/>
            <person name="Zhang X."/>
        </authorList>
    </citation>
    <scope>NUCLEOTIDE SEQUENCE [LARGE SCALE GENOMIC DNA]</scope>
    <source>
        <strain evidence="2 3">SM1977</strain>
    </source>
</reference>
<dbReference type="Proteomes" id="UP000348942">
    <property type="component" value="Chromosome 1"/>
</dbReference>
<name>A0A5Q0TBS6_9VIBR</name>
<accession>A0A5Q0TBS6</accession>
<dbReference type="PANTHER" id="PTHR33973:SF4">
    <property type="entry name" value="OS07G0153300 PROTEIN"/>
    <property type="match status" value="1"/>
</dbReference>